<name>A0A2S9MEV8_9BURK</name>
<dbReference type="Proteomes" id="UP000238982">
    <property type="component" value="Unassembled WGS sequence"/>
</dbReference>
<proteinExistence type="predicted"/>
<comment type="caution">
    <text evidence="1">The sequence shown here is derived from an EMBL/GenBank/DDBJ whole genome shotgun (WGS) entry which is preliminary data.</text>
</comment>
<feature type="non-terminal residue" evidence="1">
    <location>
        <position position="1"/>
    </location>
</feature>
<organism evidence="1 2">
    <name type="scientific">Burkholderia multivorans</name>
    <dbReference type="NCBI Taxonomy" id="87883"/>
    <lineage>
        <taxon>Bacteria</taxon>
        <taxon>Pseudomonadati</taxon>
        <taxon>Pseudomonadota</taxon>
        <taxon>Betaproteobacteria</taxon>
        <taxon>Burkholderiales</taxon>
        <taxon>Burkholderiaceae</taxon>
        <taxon>Burkholderia</taxon>
        <taxon>Burkholderia cepacia complex</taxon>
    </lineage>
</organism>
<protein>
    <submittedName>
        <fullName evidence="1">Uncharacterized protein</fullName>
    </submittedName>
</protein>
<evidence type="ECO:0000313" key="2">
    <source>
        <dbReference type="Proteomes" id="UP000238982"/>
    </source>
</evidence>
<accession>A0A2S9MEV8</accession>
<evidence type="ECO:0000313" key="1">
    <source>
        <dbReference type="EMBL" id="PRF56635.1"/>
    </source>
</evidence>
<gene>
    <name evidence="1" type="ORF">C6Q15_23925</name>
</gene>
<sequence length="109" mass="12422">RKPDVAYARLVEIAAERGLTLLTKERGGLKSYYEFRCASGHDVTRIGTVAMRGTITCLQCEHVRVQFRFHELLSERGIACHEEPISVKRHADASPVLPDMNELLRRARF</sequence>
<dbReference type="EMBL" id="PVGH01000088">
    <property type="protein sequence ID" value="PRF56635.1"/>
    <property type="molecule type" value="Genomic_DNA"/>
</dbReference>
<reference evidence="1 2" key="1">
    <citation type="submission" date="2018-03" db="EMBL/GenBank/DDBJ databases">
        <authorList>
            <person name="Keele B.F."/>
        </authorList>
    </citation>
    <scope>NUCLEOTIDE SEQUENCE [LARGE SCALE GENOMIC DNA]</scope>
    <source>
        <strain evidence="1 2">AU19729</strain>
    </source>
</reference>
<dbReference type="AlphaFoldDB" id="A0A2S9MEV8"/>